<comment type="caution">
    <text evidence="2">The sequence shown here is derived from an EMBL/GenBank/DDBJ whole genome shotgun (WGS) entry which is preliminary data.</text>
</comment>
<dbReference type="PATRIC" id="fig|45074.5.peg.3390"/>
<feature type="compositionally biased region" description="Basic and acidic residues" evidence="1">
    <location>
        <begin position="433"/>
        <end position="444"/>
    </location>
</feature>
<evidence type="ECO:0000313" key="3">
    <source>
        <dbReference type="Proteomes" id="UP000054703"/>
    </source>
</evidence>
<dbReference type="OrthoDB" id="5651451at2"/>
<accession>A0A0W0YGD0</accession>
<keyword evidence="3" id="KW-1185">Reference proteome</keyword>
<evidence type="ECO:0000313" key="2">
    <source>
        <dbReference type="EMBL" id="KTD55598.1"/>
    </source>
</evidence>
<dbReference type="RefSeq" id="WP_058515108.1">
    <property type="nucleotide sequence ID" value="NZ_CAAAIH010000011.1"/>
</dbReference>
<feature type="region of interest" description="Disordered" evidence="1">
    <location>
        <begin position="424"/>
        <end position="444"/>
    </location>
</feature>
<protein>
    <submittedName>
        <fullName evidence="2">Dot/Icm T4SS effector</fullName>
    </submittedName>
</protein>
<evidence type="ECO:0000256" key="1">
    <source>
        <dbReference type="SAM" id="MobiDB-lite"/>
    </source>
</evidence>
<organism evidence="2 3">
    <name type="scientific">Legionella santicrucis</name>
    <dbReference type="NCBI Taxonomy" id="45074"/>
    <lineage>
        <taxon>Bacteria</taxon>
        <taxon>Pseudomonadati</taxon>
        <taxon>Pseudomonadota</taxon>
        <taxon>Gammaproteobacteria</taxon>
        <taxon>Legionellales</taxon>
        <taxon>Legionellaceae</taxon>
        <taxon>Legionella</taxon>
    </lineage>
</organism>
<reference evidence="2 3" key="1">
    <citation type="submission" date="2015-11" db="EMBL/GenBank/DDBJ databases">
        <title>Genomic analysis of 38 Legionella species identifies large and diverse effector repertoires.</title>
        <authorList>
            <person name="Burstein D."/>
            <person name="Amaro F."/>
            <person name="Zusman T."/>
            <person name="Lifshitz Z."/>
            <person name="Cohen O."/>
            <person name="Gilbert J.A."/>
            <person name="Pupko T."/>
            <person name="Shuman H.A."/>
            <person name="Segal G."/>
        </authorList>
    </citation>
    <scope>NUCLEOTIDE SEQUENCE [LARGE SCALE GENOMIC DNA]</scope>
    <source>
        <strain evidence="2 3">SC-63-C7</strain>
    </source>
</reference>
<dbReference type="EMBL" id="LNYU01000085">
    <property type="protein sequence ID" value="KTD55598.1"/>
    <property type="molecule type" value="Genomic_DNA"/>
</dbReference>
<dbReference type="Proteomes" id="UP000054703">
    <property type="component" value="Unassembled WGS sequence"/>
</dbReference>
<gene>
    <name evidence="2" type="ORF">Lsan_3150</name>
</gene>
<sequence>MFQVDNSGKGNCMYYAYSISLMYFLRAKNIPDVAEAVFNTLKLGEEEKVRLRVLLSKKSEQEFSSYEIKNIIEPILGKAARNLAAEYTKKEFKSSPQDAPLFSSAHYGLEFCFKCSMRINGSELSHLIEHEFDNPDYIGAEIYKVKGMDIAMQEYSLARLPYVIEKFNRQWSIKERECIEQKKELTEREIQSQKRILLDNILRNETIEFFLGEEDKHLDQYVHHLQQEGVWGTEETLFVLHRAIQGEHLVRNQEGKVHILYDREIILHLYRNDGVSYDQSGSPEMIVNNKGNAHWTSIIPDSTFVLKYTPQEQKLYQLLDDMQMEYESIPQGSEKHVIVSSDWIHTLRAQLGTMKDNPSREAKEKAMGDSMQILGKMMPTLGNYPYWRVLLAHFFSALLECIPTFMAEKKISSGLSQCESLLTTQQRSTPVTSERKELSPVSENKELLLSDITNNEENSSPSQKGLVSKFSQHTLFKQPSTTIQRAYPEEITKYTRENKQTGPRVAKALRQMYQEGLSGNEEYSPEKCREIAQRYIGYVKYQGRHFVLDDVVNFIKEMDEVIKQKEENLEEFIEHVDGMTFK</sequence>
<name>A0A0W0YGD0_9GAMM</name>
<dbReference type="AlphaFoldDB" id="A0A0W0YGD0"/>
<proteinExistence type="predicted"/>